<protein>
    <submittedName>
        <fullName evidence="2">Uncharacterized protein</fullName>
    </submittedName>
</protein>
<gene>
    <name evidence="2" type="ORF">CAUJ_LOCUS12955</name>
</gene>
<accession>A0A8S1HK53</accession>
<organism evidence="2 3">
    <name type="scientific">Caenorhabditis auriculariae</name>
    <dbReference type="NCBI Taxonomy" id="2777116"/>
    <lineage>
        <taxon>Eukaryota</taxon>
        <taxon>Metazoa</taxon>
        <taxon>Ecdysozoa</taxon>
        <taxon>Nematoda</taxon>
        <taxon>Chromadorea</taxon>
        <taxon>Rhabditida</taxon>
        <taxon>Rhabditina</taxon>
        <taxon>Rhabditomorpha</taxon>
        <taxon>Rhabditoidea</taxon>
        <taxon>Rhabditidae</taxon>
        <taxon>Peloderinae</taxon>
        <taxon>Caenorhabditis</taxon>
    </lineage>
</organism>
<feature type="compositionally biased region" description="Basic and acidic residues" evidence="1">
    <location>
        <begin position="49"/>
        <end position="59"/>
    </location>
</feature>
<evidence type="ECO:0000313" key="3">
    <source>
        <dbReference type="Proteomes" id="UP000835052"/>
    </source>
</evidence>
<reference evidence="2" key="1">
    <citation type="submission" date="2020-10" db="EMBL/GenBank/DDBJ databases">
        <authorList>
            <person name="Kikuchi T."/>
        </authorList>
    </citation>
    <scope>NUCLEOTIDE SEQUENCE</scope>
    <source>
        <strain evidence="2">NKZ352</strain>
    </source>
</reference>
<feature type="region of interest" description="Disordered" evidence="1">
    <location>
        <begin position="39"/>
        <end position="59"/>
    </location>
</feature>
<dbReference type="Proteomes" id="UP000835052">
    <property type="component" value="Unassembled WGS sequence"/>
</dbReference>
<keyword evidence="3" id="KW-1185">Reference proteome</keyword>
<comment type="caution">
    <text evidence="2">The sequence shown here is derived from an EMBL/GenBank/DDBJ whole genome shotgun (WGS) entry which is preliminary data.</text>
</comment>
<dbReference type="OrthoDB" id="5824783at2759"/>
<evidence type="ECO:0000313" key="2">
    <source>
        <dbReference type="EMBL" id="CAD6197045.1"/>
    </source>
</evidence>
<sequence>MERDRVAHIERMRKFIAHRERVLDMQSVVKKQILTRASSAPGLNRRKSQPKETYAERERVKENERLLRSLTTIAYRKPQFNNFTKK</sequence>
<evidence type="ECO:0000256" key="1">
    <source>
        <dbReference type="SAM" id="MobiDB-lite"/>
    </source>
</evidence>
<dbReference type="AlphaFoldDB" id="A0A8S1HK53"/>
<proteinExistence type="predicted"/>
<dbReference type="EMBL" id="CAJGYM010000084">
    <property type="protein sequence ID" value="CAD6197045.1"/>
    <property type="molecule type" value="Genomic_DNA"/>
</dbReference>
<name>A0A8S1HK53_9PELO</name>